<dbReference type="GO" id="GO:0003735">
    <property type="term" value="F:structural constituent of ribosome"/>
    <property type="evidence" value="ECO:0007669"/>
    <property type="project" value="InterPro"/>
</dbReference>
<comment type="caution">
    <text evidence="1">The sequence shown here is derived from an EMBL/GenBank/DDBJ whole genome shotgun (WGS) entry which is preliminary data.</text>
</comment>
<dbReference type="AlphaFoldDB" id="A0A1A6GXC0"/>
<sequence length="120" mass="13874">MGCQTYRARGWINPYVCSPCDTEMVIAEKEEIVPKPEEDVPGKEIRMAEKWELSKAFWNKEGEDGENYNTQESTRCLQERVLDSGREHSALPGSFLARMTQAFPRPILWSLERMCIRDSS</sequence>
<evidence type="ECO:0000313" key="1">
    <source>
        <dbReference type="EMBL" id="OBS70250.1"/>
    </source>
</evidence>
<accession>A0A1A6GXC0</accession>
<dbReference type="EMBL" id="LZPO01066363">
    <property type="protein sequence ID" value="OBS70250.1"/>
    <property type="molecule type" value="Genomic_DNA"/>
</dbReference>
<proteinExistence type="predicted"/>
<evidence type="ECO:0000313" key="2">
    <source>
        <dbReference type="Proteomes" id="UP000092124"/>
    </source>
</evidence>
<dbReference type="STRING" id="56216.A0A1A6GXC0"/>
<gene>
    <name evidence="1" type="ORF">A6R68_01210</name>
</gene>
<dbReference type="GO" id="GO:0005840">
    <property type="term" value="C:ribosome"/>
    <property type="evidence" value="ECO:0007669"/>
    <property type="project" value="InterPro"/>
</dbReference>
<reference evidence="1 2" key="1">
    <citation type="submission" date="2016-06" db="EMBL/GenBank/DDBJ databases">
        <title>The Draft Genome Sequence and Annotation of the Desert Woodrat Neotoma lepida.</title>
        <authorList>
            <person name="Campbell M."/>
            <person name="Oakeson K.F."/>
            <person name="Yandell M."/>
            <person name="Halpert J.R."/>
            <person name="Dearing D."/>
        </authorList>
    </citation>
    <scope>NUCLEOTIDE SEQUENCE [LARGE SCALE GENOMIC DNA]</scope>
    <source>
        <strain evidence="1">417</strain>
        <tissue evidence="1">Liver</tissue>
    </source>
</reference>
<organism evidence="1 2">
    <name type="scientific">Neotoma lepida</name>
    <name type="common">Desert woodrat</name>
    <dbReference type="NCBI Taxonomy" id="56216"/>
    <lineage>
        <taxon>Eukaryota</taxon>
        <taxon>Metazoa</taxon>
        <taxon>Chordata</taxon>
        <taxon>Craniata</taxon>
        <taxon>Vertebrata</taxon>
        <taxon>Euteleostomi</taxon>
        <taxon>Mammalia</taxon>
        <taxon>Eutheria</taxon>
        <taxon>Euarchontoglires</taxon>
        <taxon>Glires</taxon>
        <taxon>Rodentia</taxon>
        <taxon>Myomorpha</taxon>
        <taxon>Muroidea</taxon>
        <taxon>Cricetidae</taxon>
        <taxon>Neotominae</taxon>
        <taxon>Neotoma</taxon>
    </lineage>
</organism>
<dbReference type="Gene3D" id="3.90.470.10">
    <property type="entry name" value="Ribosomal protein L22/L17"/>
    <property type="match status" value="1"/>
</dbReference>
<dbReference type="GO" id="GO:0006412">
    <property type="term" value="P:translation"/>
    <property type="evidence" value="ECO:0007669"/>
    <property type="project" value="InterPro"/>
</dbReference>
<dbReference type="InterPro" id="IPR036394">
    <property type="entry name" value="Ribosomal_uL22_sf"/>
</dbReference>
<name>A0A1A6GXC0_NEOLE</name>
<keyword evidence="2" id="KW-1185">Reference proteome</keyword>
<protein>
    <submittedName>
        <fullName evidence="1">Uncharacterized protein</fullName>
    </submittedName>
</protein>
<dbReference type="Proteomes" id="UP000092124">
    <property type="component" value="Unassembled WGS sequence"/>
</dbReference>